<evidence type="ECO:0000256" key="1">
    <source>
        <dbReference type="PIRSR" id="PIRSR016487-1"/>
    </source>
</evidence>
<dbReference type="PANTHER" id="PTHR40114">
    <property type="entry name" value="SLR0698 PROTEIN"/>
    <property type="match status" value="1"/>
</dbReference>
<dbReference type="PROSITE" id="PS51707">
    <property type="entry name" value="CYTH"/>
    <property type="match status" value="1"/>
</dbReference>
<dbReference type="CDD" id="cd07761">
    <property type="entry name" value="CYTH-like_CthTTM-like"/>
    <property type="match status" value="1"/>
</dbReference>
<evidence type="ECO:0000313" key="3">
    <source>
        <dbReference type="EMBL" id="QBF76308.1"/>
    </source>
</evidence>
<evidence type="ECO:0000313" key="4">
    <source>
        <dbReference type="Proteomes" id="UP000289664"/>
    </source>
</evidence>
<reference evidence="3 4" key="1">
    <citation type="journal article" date="2019" name="Appl. Environ. Microbiol.">
        <title>Clostridium scindens ATCC 35704: integration of nutritional requirements, the complete genome sequence, and global transcriptional responses to bile acids.</title>
        <authorList>
            <person name="Devendran S."/>
            <person name="Shrestha R."/>
            <person name="Alves J.M.P."/>
            <person name="Wolf P.G."/>
            <person name="Ly L."/>
            <person name="Hernandez A.G."/>
            <person name="Mendez-Garcia C."/>
            <person name="Inboden A."/>
            <person name="Wiley J."/>
            <person name="Paul O."/>
            <person name="Allen A."/>
            <person name="Springer E."/>
            <person name="Wright C.L."/>
            <person name="Fields C.J."/>
            <person name="Daniel S.L."/>
            <person name="Ridlon J.M."/>
        </authorList>
    </citation>
    <scope>NUCLEOTIDE SEQUENCE [LARGE SCALE GENOMIC DNA]</scope>
    <source>
        <strain evidence="3 4">ATCC 35704</strain>
    </source>
</reference>
<protein>
    <submittedName>
        <fullName evidence="3">Inorganic triphosphatase</fullName>
        <ecNumber evidence="3">3.6.1.25</ecNumber>
    </submittedName>
</protein>
<keyword evidence="3" id="KW-0378">Hydrolase</keyword>
<dbReference type="Proteomes" id="UP000289664">
    <property type="component" value="Chromosome"/>
</dbReference>
<dbReference type="PIRSF" id="PIRSF016487">
    <property type="entry name" value="CYTH_UCP016487"/>
    <property type="match status" value="1"/>
</dbReference>
<dbReference type="AlphaFoldDB" id="A0A494WTP0"/>
<dbReference type="RefSeq" id="WP_130574635.1">
    <property type="nucleotide sequence ID" value="NZ_CP036170.1"/>
</dbReference>
<dbReference type="InterPro" id="IPR012042">
    <property type="entry name" value="NeuTTM/CthTTM-like"/>
</dbReference>
<dbReference type="Pfam" id="PF01928">
    <property type="entry name" value="CYTH"/>
    <property type="match status" value="1"/>
</dbReference>
<organism evidence="3 4">
    <name type="scientific">Clostridium scindens (strain ATCC 35704 / DSM 5676 / VPI 13733 / 19)</name>
    <dbReference type="NCBI Taxonomy" id="411468"/>
    <lineage>
        <taxon>Bacteria</taxon>
        <taxon>Bacillati</taxon>
        <taxon>Bacillota</taxon>
        <taxon>Clostridia</taxon>
        <taxon>Lachnospirales</taxon>
        <taxon>Lachnospiraceae</taxon>
    </lineage>
</organism>
<evidence type="ECO:0000259" key="2">
    <source>
        <dbReference type="PROSITE" id="PS51707"/>
    </source>
</evidence>
<dbReference type="Gene3D" id="2.40.320.10">
    <property type="entry name" value="Hypothetical Protein Pfu-838710-001"/>
    <property type="match status" value="1"/>
</dbReference>
<dbReference type="SMART" id="SM01118">
    <property type="entry name" value="CYTH"/>
    <property type="match status" value="1"/>
</dbReference>
<gene>
    <name evidence="3" type="ORF">HDCHBGLK_03725</name>
</gene>
<sequence>MEIERKYLVPILPDKLEDYPCRVIEQGYLNTEPVIRIRRDNDKYEITYKSKGSMARQEYNLPLTREAYYHLLPKIDGHLIQKKRYMIPLSGGLTAELDIFGGRLAHLVLLEVEFPTEEDANTFIPPAWFGEDVTFSGKFHKQLSQHAVKATICFFFLKRNVSVHRYLFIR</sequence>
<dbReference type="InterPro" id="IPR033469">
    <property type="entry name" value="CYTH-like_dom_sf"/>
</dbReference>
<dbReference type="InterPro" id="IPR023577">
    <property type="entry name" value="CYTH_domain"/>
</dbReference>
<dbReference type="SUPFAM" id="SSF55154">
    <property type="entry name" value="CYTH-like phosphatases"/>
    <property type="match status" value="1"/>
</dbReference>
<name>A0A494WTP0_CLOS5</name>
<dbReference type="OrthoDB" id="9805588at2"/>
<accession>A0A494WTP0</accession>
<proteinExistence type="predicted"/>
<feature type="domain" description="CYTH" evidence="2">
    <location>
        <begin position="1"/>
        <end position="146"/>
    </location>
</feature>
<keyword evidence="4" id="KW-1185">Reference proteome</keyword>
<dbReference type="GeneID" id="62697892"/>
<dbReference type="EMBL" id="CP036170">
    <property type="protein sequence ID" value="QBF76308.1"/>
    <property type="molecule type" value="Genomic_DNA"/>
</dbReference>
<dbReference type="PANTHER" id="PTHR40114:SF1">
    <property type="entry name" value="SLR0698 PROTEIN"/>
    <property type="match status" value="1"/>
</dbReference>
<feature type="active site" description="Proton acceptor" evidence="1">
    <location>
        <position position="28"/>
    </location>
</feature>
<dbReference type="GO" id="GO:0050355">
    <property type="term" value="F:inorganic triphosphate phosphatase activity"/>
    <property type="evidence" value="ECO:0007669"/>
    <property type="project" value="UniProtKB-EC"/>
</dbReference>
<dbReference type="EC" id="3.6.1.25" evidence="3"/>
<dbReference type="KEGG" id="csci:HDCHBGLK_03725"/>